<gene>
    <name evidence="2" type="ORF">SADFL11_2500</name>
</gene>
<dbReference type="AlphaFoldDB" id="A0A5E8H003"/>
<reference evidence="2 3" key="2">
    <citation type="submission" date="2013-04" db="EMBL/GenBank/DDBJ databases">
        <authorList>
            <person name="Fiebig A."/>
            <person name="Pradella S."/>
            <person name="Wagner-Doebler I."/>
        </authorList>
    </citation>
    <scope>NUCLEOTIDE SEQUENCE [LARGE SCALE GENOMIC DNA]</scope>
    <source>
        <strain evidence="3">DSM 17067 / NCIMB 14079 / DFL-11</strain>
    </source>
</reference>
<dbReference type="Proteomes" id="UP000004703">
    <property type="component" value="Chromosome"/>
</dbReference>
<organism evidence="2 3">
    <name type="scientific">Roseibium alexandrii (strain DSM 17067 / NCIMB 14079 / DFL-11)</name>
    <name type="common">Labrenzia alexandrii</name>
    <dbReference type="NCBI Taxonomy" id="244592"/>
    <lineage>
        <taxon>Bacteria</taxon>
        <taxon>Pseudomonadati</taxon>
        <taxon>Pseudomonadota</taxon>
        <taxon>Alphaproteobacteria</taxon>
        <taxon>Hyphomicrobiales</taxon>
        <taxon>Stappiaceae</taxon>
        <taxon>Roseibium</taxon>
    </lineage>
</organism>
<dbReference type="EMBL" id="ACCU02000003">
    <property type="protein sequence ID" value="EEE45211.1"/>
    <property type="molecule type" value="Genomic_DNA"/>
</dbReference>
<reference evidence="2 3" key="1">
    <citation type="submission" date="2008-01" db="EMBL/GenBank/DDBJ databases">
        <authorList>
            <person name="Wagner-Dobler I."/>
            <person name="Ferriera S."/>
            <person name="Johnson J."/>
            <person name="Kravitz S."/>
            <person name="Beeson K."/>
            <person name="Sutton G."/>
            <person name="Rogers Y.-H."/>
            <person name="Friedman R."/>
            <person name="Frazier M."/>
            <person name="Venter J.C."/>
        </authorList>
    </citation>
    <scope>NUCLEOTIDE SEQUENCE [LARGE SCALE GENOMIC DNA]</scope>
    <source>
        <strain evidence="3">DSM 17067 / NCIMB 14079 / DFL-11</strain>
    </source>
</reference>
<evidence type="ECO:0000256" key="1">
    <source>
        <dbReference type="SAM" id="MobiDB-lite"/>
    </source>
</evidence>
<name>A0A5E8H003_ROSAD</name>
<sequence>MNLNPFGRKAAPRVTLADLGKLGRDAAQESPIGDLTLPAITMTGADTDTDKESK</sequence>
<protein>
    <submittedName>
        <fullName evidence="2">Uncharacterized protein</fullName>
    </submittedName>
</protein>
<dbReference type="RefSeq" id="WP_008192983.1">
    <property type="nucleotide sequence ID" value="NZ_CM011002.1"/>
</dbReference>
<evidence type="ECO:0000313" key="3">
    <source>
        <dbReference type="Proteomes" id="UP000004703"/>
    </source>
</evidence>
<evidence type="ECO:0000313" key="2">
    <source>
        <dbReference type="EMBL" id="EEE45211.1"/>
    </source>
</evidence>
<feature type="region of interest" description="Disordered" evidence="1">
    <location>
        <begin position="22"/>
        <end position="54"/>
    </location>
</feature>
<proteinExistence type="predicted"/>
<comment type="caution">
    <text evidence="2">The sequence shown here is derived from an EMBL/GenBank/DDBJ whole genome shotgun (WGS) entry which is preliminary data.</text>
</comment>
<accession>A0A5E8H003</accession>